<dbReference type="InterPro" id="IPR029056">
    <property type="entry name" value="Ribokinase-like"/>
</dbReference>
<dbReference type="EMBL" id="CP046452">
    <property type="protein sequence ID" value="QGU02206.1"/>
    <property type="molecule type" value="Genomic_DNA"/>
</dbReference>
<dbReference type="SUPFAM" id="SSF53613">
    <property type="entry name" value="Ribokinase-like"/>
    <property type="match status" value="1"/>
</dbReference>
<dbReference type="GO" id="GO:0005829">
    <property type="term" value="C:cytosol"/>
    <property type="evidence" value="ECO:0007669"/>
    <property type="project" value="TreeGrafter"/>
</dbReference>
<sequence>MIITVATTPELFRTSVLSAPVSWSDENNLSDVAVVPAGGGTNMAAALYCAGAETKLLVPAPEVSQFIRVLSLNGIPYDLVDVPGPIPVRYLIDAPDGRQLQFVDPPMDLKTTELAMLRDLCVAQAEHASWIVLAGVLPNVANAGWYVDVMRALRLYHQNVRIAVSTSGSAFGAALRQVYTTKPDLMVLDATEFSSDSERTDAVNTLIDADVPHILVCHQRTHFELHSRGTSLVADFEGTPGKQWLPWIDSALAGVLLADPDENPQKALVSALGWANAEIGDGVRAVPTPDMVHPELVRLT</sequence>
<name>A0A6B8VTW3_9CORY</name>
<dbReference type="KEGG" id="ckw:CKALI_06720"/>
<accession>A0A6B8VTW3</accession>
<evidence type="ECO:0000313" key="1">
    <source>
        <dbReference type="EMBL" id="QGU02206.1"/>
    </source>
</evidence>
<keyword evidence="2" id="KW-1185">Reference proteome</keyword>
<gene>
    <name evidence="1" type="ORF">CKALI_06720</name>
</gene>
<dbReference type="Gene3D" id="3.40.1190.20">
    <property type="match status" value="1"/>
</dbReference>
<dbReference type="Proteomes" id="UP000427071">
    <property type="component" value="Chromosome"/>
</dbReference>
<dbReference type="AlphaFoldDB" id="A0A6B8VTW3"/>
<reference evidence="2" key="1">
    <citation type="submission" date="2019-11" db="EMBL/GenBank/DDBJ databases">
        <title>Complete genome sequence of Corynebacterium kalinowskii 1959, a novel Corynebacterium species isolated from soil of a small paddock in Vilsendorf, Germany.</title>
        <authorList>
            <person name="Schaffert L."/>
            <person name="Ruwe M."/>
            <person name="Milse J."/>
            <person name="Hanuschka K."/>
            <person name="Ortseifen V."/>
            <person name="Droste J."/>
            <person name="Brandt D."/>
            <person name="Schlueter L."/>
            <person name="Kutter Y."/>
            <person name="Vinke S."/>
            <person name="Viehoefer P."/>
            <person name="Jacob L."/>
            <person name="Luebke N.-C."/>
            <person name="Schulte-Berndt E."/>
            <person name="Hain C."/>
            <person name="Linder M."/>
            <person name="Schmidt P."/>
            <person name="Wollenschlaeger L."/>
            <person name="Luttermann T."/>
            <person name="Thieme E."/>
            <person name="Hassa J."/>
            <person name="Haak M."/>
            <person name="Wittchen M."/>
            <person name="Mentz A."/>
            <person name="Persicke M."/>
            <person name="Busche T."/>
            <person name="Ruckert C."/>
        </authorList>
    </citation>
    <scope>NUCLEOTIDE SEQUENCE [LARGE SCALE GENOMIC DNA]</scope>
    <source>
        <strain evidence="2">1959</strain>
    </source>
</reference>
<dbReference type="RefSeq" id="WP_156192547.1">
    <property type="nucleotide sequence ID" value="NZ_CP046452.1"/>
</dbReference>
<proteinExistence type="predicted"/>
<dbReference type="PANTHER" id="PTHR46566">
    <property type="entry name" value="1-PHOSPHOFRUCTOKINASE-RELATED"/>
    <property type="match status" value="1"/>
</dbReference>
<organism evidence="1 2">
    <name type="scientific">Corynebacterium kalinowskii</name>
    <dbReference type="NCBI Taxonomy" id="2675216"/>
    <lineage>
        <taxon>Bacteria</taxon>
        <taxon>Bacillati</taxon>
        <taxon>Actinomycetota</taxon>
        <taxon>Actinomycetes</taxon>
        <taxon>Mycobacteriales</taxon>
        <taxon>Corynebacteriaceae</taxon>
        <taxon>Corynebacterium</taxon>
    </lineage>
</organism>
<dbReference type="GO" id="GO:0003872">
    <property type="term" value="F:6-phosphofructokinase activity"/>
    <property type="evidence" value="ECO:0007669"/>
    <property type="project" value="TreeGrafter"/>
</dbReference>
<protein>
    <submittedName>
        <fullName evidence="1">6-phosphofructokinase 2</fullName>
    </submittedName>
</protein>
<evidence type="ECO:0000313" key="2">
    <source>
        <dbReference type="Proteomes" id="UP000427071"/>
    </source>
</evidence>
<dbReference type="PANTHER" id="PTHR46566:SF2">
    <property type="entry name" value="ATP-DEPENDENT 6-PHOSPHOFRUCTOKINASE ISOZYME 2"/>
    <property type="match status" value="1"/>
</dbReference>